<name>A0A6A1X0J5_9ROSI</name>
<dbReference type="GO" id="GO:0000212">
    <property type="term" value="P:meiotic spindle organization"/>
    <property type="evidence" value="ECO:0007669"/>
    <property type="project" value="InterPro"/>
</dbReference>
<dbReference type="GO" id="GO:0042138">
    <property type="term" value="P:meiotic DNA double-strand break formation"/>
    <property type="evidence" value="ECO:0007669"/>
    <property type="project" value="InterPro"/>
</dbReference>
<dbReference type="GO" id="GO:0007140">
    <property type="term" value="P:male meiotic nuclear division"/>
    <property type="evidence" value="ECO:0007669"/>
    <property type="project" value="TreeGrafter"/>
</dbReference>
<reference evidence="2 3" key="1">
    <citation type="journal article" date="2019" name="Plant Biotechnol. J.">
        <title>The red bayberry genome and genetic basis of sex determination.</title>
        <authorList>
            <person name="Jia H.M."/>
            <person name="Jia H.J."/>
            <person name="Cai Q.L."/>
            <person name="Wang Y."/>
            <person name="Zhao H.B."/>
            <person name="Yang W.F."/>
            <person name="Wang G.Y."/>
            <person name="Li Y.H."/>
            <person name="Zhan D.L."/>
            <person name="Shen Y.T."/>
            <person name="Niu Q.F."/>
            <person name="Chang L."/>
            <person name="Qiu J."/>
            <person name="Zhao L."/>
            <person name="Xie H.B."/>
            <person name="Fu W.Y."/>
            <person name="Jin J."/>
            <person name="Li X.W."/>
            <person name="Jiao Y."/>
            <person name="Zhou C.C."/>
            <person name="Tu T."/>
            <person name="Chai C.Y."/>
            <person name="Gao J.L."/>
            <person name="Fan L.J."/>
            <person name="van de Weg E."/>
            <person name="Wang J.Y."/>
            <person name="Gao Z.S."/>
        </authorList>
    </citation>
    <scope>NUCLEOTIDE SEQUENCE [LARGE SCALE GENOMIC DNA]</scope>
    <source>
        <tissue evidence="2">Leaves</tissue>
    </source>
</reference>
<comment type="caution">
    <text evidence="2">The sequence shown here is derived from an EMBL/GenBank/DDBJ whole genome shotgun (WGS) entry which is preliminary data.</text>
</comment>
<dbReference type="Proteomes" id="UP000516437">
    <property type="component" value="Unassembled WGS sequence"/>
</dbReference>
<keyword evidence="1" id="KW-1133">Transmembrane helix</keyword>
<dbReference type="GO" id="GO:0007059">
    <property type="term" value="P:chromosome segregation"/>
    <property type="evidence" value="ECO:0007669"/>
    <property type="project" value="TreeGrafter"/>
</dbReference>
<evidence type="ECO:0000313" key="3">
    <source>
        <dbReference type="Proteomes" id="UP000516437"/>
    </source>
</evidence>
<keyword evidence="1" id="KW-0812">Transmembrane</keyword>
<dbReference type="EMBL" id="RXIC02000004">
    <property type="protein sequence ID" value="KAB1228290.1"/>
    <property type="molecule type" value="Genomic_DNA"/>
</dbReference>
<feature type="transmembrane region" description="Helical" evidence="1">
    <location>
        <begin position="193"/>
        <end position="211"/>
    </location>
</feature>
<dbReference type="OrthoDB" id="1913471at2759"/>
<keyword evidence="1" id="KW-0472">Membrane</keyword>
<dbReference type="PANTHER" id="PTHR35768">
    <property type="entry name" value="PROTEIN MULTIPOLAR SPINDLE 1"/>
    <property type="match status" value="1"/>
</dbReference>
<organism evidence="2 3">
    <name type="scientific">Morella rubra</name>
    <name type="common">Chinese bayberry</name>
    <dbReference type="NCBI Taxonomy" id="262757"/>
    <lineage>
        <taxon>Eukaryota</taxon>
        <taxon>Viridiplantae</taxon>
        <taxon>Streptophyta</taxon>
        <taxon>Embryophyta</taxon>
        <taxon>Tracheophyta</taxon>
        <taxon>Spermatophyta</taxon>
        <taxon>Magnoliopsida</taxon>
        <taxon>eudicotyledons</taxon>
        <taxon>Gunneridae</taxon>
        <taxon>Pentapetalae</taxon>
        <taxon>rosids</taxon>
        <taxon>fabids</taxon>
        <taxon>Fagales</taxon>
        <taxon>Myricaceae</taxon>
        <taxon>Morella</taxon>
    </lineage>
</organism>
<gene>
    <name evidence="2" type="ORF">CJ030_MR6G022927</name>
</gene>
<feature type="transmembrane region" description="Helical" evidence="1">
    <location>
        <begin position="241"/>
        <end position="265"/>
    </location>
</feature>
<evidence type="ECO:0000256" key="1">
    <source>
        <dbReference type="SAM" id="Phobius"/>
    </source>
</evidence>
<protein>
    <submittedName>
        <fullName evidence="2">Uncharacterized protein</fullName>
    </submittedName>
</protein>
<keyword evidence="3" id="KW-1185">Reference proteome</keyword>
<feature type="transmembrane region" description="Helical" evidence="1">
    <location>
        <begin position="147"/>
        <end position="173"/>
    </location>
</feature>
<evidence type="ECO:0000313" key="2">
    <source>
        <dbReference type="EMBL" id="KAB1228290.1"/>
    </source>
</evidence>
<dbReference type="AlphaFoldDB" id="A0A6A1X0J5"/>
<dbReference type="PANTHER" id="PTHR35768:SF1">
    <property type="entry name" value="PROTEIN MULTIPOLAR SPINDLE 1"/>
    <property type="match status" value="1"/>
</dbReference>
<sequence>MSVSEQVKILKTHTNSDDQSLKLAVAISLLRSKFLQNQPPQADRSESDALRWKRKAKERKQELLRLREDLKEAEGSHVLTLSGNVVVSFFNVIFLSDGSQYDLFPRSAACKCYFYDNLGKLSPKRLDDGSDRRFNDVLRRRFLRQGFMIAVILVVIISEIFFFFFPFPIHVQIFCAVRFKERRRKTDGSHKQILIIIKMIFFLIYIFLSILLKRYMRYDVSIIRILISIVNLNLIQDDLSLVMYVPISLCNCILNLFIIQFNALIFNEYKIKNAECEYDLLLIVCGFFPSRRYREFLQLGYVMLCKLVCYLI</sequence>
<dbReference type="InterPro" id="IPR037500">
    <property type="entry name" value="Msp1"/>
</dbReference>
<accession>A0A6A1X0J5</accession>
<proteinExistence type="predicted"/>